<dbReference type="Proteomes" id="UP000193335">
    <property type="component" value="Unassembled WGS sequence"/>
</dbReference>
<comment type="caution">
    <text evidence="2">The sequence shown here is derived from an EMBL/GenBank/DDBJ whole genome shotgun (WGS) entry which is preliminary data.</text>
</comment>
<keyword evidence="1" id="KW-0732">Signal</keyword>
<dbReference type="GO" id="GO:0004622">
    <property type="term" value="F:phosphatidylcholine lysophospholipase activity"/>
    <property type="evidence" value="ECO:0007669"/>
    <property type="project" value="TreeGrafter"/>
</dbReference>
<gene>
    <name evidence="2" type="ORF">BSZ19_07015</name>
</gene>
<dbReference type="SUPFAM" id="SSF52266">
    <property type="entry name" value="SGNH hydrolase"/>
    <property type="match status" value="1"/>
</dbReference>
<evidence type="ECO:0000313" key="2">
    <source>
        <dbReference type="EMBL" id="OSJ35794.1"/>
    </source>
</evidence>
<dbReference type="AlphaFoldDB" id="A0A1Y2JXK6"/>
<dbReference type="InterPro" id="IPR057572">
    <property type="entry name" value="NonGDSL"/>
</dbReference>
<sequence length="262" mass="27737">MGRFVLPCVSRTARTIASIGAAVIVGLSSTAPSQAQDGASSGERCLAANLDVSLGAQLPRTAARLRSGEPLKIVAIGSSSTVGLWVLRSAATYPQVMRRELSRLRSNATIEVINSGRVGDTIPNNIARFERDVFAHTPDLVIWQLGTNDVAWGGRPDQGLKRSVVEGVRALKAGSADVVLMDLQYAPQVLASASYSTMEGIIADAAKQERVGLFSRFALMRNSINAGVAQSELVTWDGLHNTADGYDCIGRALARAISTSAR</sequence>
<dbReference type="EMBL" id="NAFL01000211">
    <property type="protein sequence ID" value="OSJ35794.1"/>
    <property type="molecule type" value="Genomic_DNA"/>
</dbReference>
<organism evidence="2 3">
    <name type="scientific">Bradyrhizobium japonicum</name>
    <dbReference type="NCBI Taxonomy" id="375"/>
    <lineage>
        <taxon>Bacteria</taxon>
        <taxon>Pseudomonadati</taxon>
        <taxon>Pseudomonadota</taxon>
        <taxon>Alphaproteobacteria</taxon>
        <taxon>Hyphomicrobiales</taxon>
        <taxon>Nitrobacteraceae</taxon>
        <taxon>Bradyrhizobium</taxon>
    </lineage>
</organism>
<feature type="chain" id="PRO_5010991877" evidence="1">
    <location>
        <begin position="36"/>
        <end position="262"/>
    </location>
</feature>
<feature type="signal peptide" evidence="1">
    <location>
        <begin position="1"/>
        <end position="35"/>
    </location>
</feature>
<evidence type="ECO:0000313" key="3">
    <source>
        <dbReference type="Proteomes" id="UP000193335"/>
    </source>
</evidence>
<dbReference type="Pfam" id="PF25182">
    <property type="entry name" value="NonGDSL"/>
    <property type="match status" value="1"/>
</dbReference>
<dbReference type="CDD" id="cd00229">
    <property type="entry name" value="SGNH_hydrolase"/>
    <property type="match status" value="1"/>
</dbReference>
<proteinExistence type="predicted"/>
<reference evidence="2 3" key="1">
    <citation type="submission" date="2017-03" db="EMBL/GenBank/DDBJ databases">
        <title>Whole genome sequences of fourteen strains of Bradyrhizobium canariense and one strain of Bradyrhizobium japonicum isolated from Lupinus (Papilionoideae: Genisteae) species in Algeria.</title>
        <authorList>
            <person name="Crovadore J."/>
            <person name="Chekireb D."/>
            <person name="Brachmann A."/>
            <person name="Chablais R."/>
            <person name="Cochard B."/>
            <person name="Lefort F."/>
        </authorList>
    </citation>
    <scope>NUCLEOTIDE SEQUENCE [LARGE SCALE GENOMIC DNA]</scope>
    <source>
        <strain evidence="2 3">UBMA197</strain>
    </source>
</reference>
<dbReference type="InterPro" id="IPR051532">
    <property type="entry name" value="Ester_Hydrolysis_Enzymes"/>
</dbReference>
<dbReference type="PANTHER" id="PTHR30383">
    <property type="entry name" value="THIOESTERASE 1/PROTEASE 1/LYSOPHOSPHOLIPASE L1"/>
    <property type="match status" value="1"/>
</dbReference>
<dbReference type="InterPro" id="IPR036514">
    <property type="entry name" value="SGNH_hydro_sf"/>
</dbReference>
<dbReference type="Gene3D" id="3.40.50.1110">
    <property type="entry name" value="SGNH hydrolase"/>
    <property type="match status" value="1"/>
</dbReference>
<evidence type="ECO:0000256" key="1">
    <source>
        <dbReference type="SAM" id="SignalP"/>
    </source>
</evidence>
<protein>
    <submittedName>
        <fullName evidence="2">SGNH/GDSL hydrolase family protein</fullName>
    </submittedName>
</protein>
<name>A0A1Y2JXK6_BRAJP</name>
<keyword evidence="2" id="KW-0378">Hydrolase</keyword>
<accession>A0A1Y2JXK6</accession>
<dbReference type="PANTHER" id="PTHR30383:SF5">
    <property type="entry name" value="SGNH HYDROLASE-TYPE ESTERASE DOMAIN-CONTAINING PROTEIN"/>
    <property type="match status" value="1"/>
</dbReference>